<comment type="catalytic activity">
    <reaction evidence="7">
        <text>L-aspartate + L-glutamine + ATP + H2O = L-asparagine + L-glutamate + AMP + diphosphate + H(+)</text>
        <dbReference type="Rhea" id="RHEA:12228"/>
        <dbReference type="ChEBI" id="CHEBI:15377"/>
        <dbReference type="ChEBI" id="CHEBI:15378"/>
        <dbReference type="ChEBI" id="CHEBI:29985"/>
        <dbReference type="ChEBI" id="CHEBI:29991"/>
        <dbReference type="ChEBI" id="CHEBI:30616"/>
        <dbReference type="ChEBI" id="CHEBI:33019"/>
        <dbReference type="ChEBI" id="CHEBI:58048"/>
        <dbReference type="ChEBI" id="CHEBI:58359"/>
        <dbReference type="ChEBI" id="CHEBI:456215"/>
        <dbReference type="EC" id="6.3.5.4"/>
    </reaction>
</comment>
<dbReference type="InterPro" id="IPR006426">
    <property type="entry name" value="Asn_synth_AEB"/>
</dbReference>
<evidence type="ECO:0000259" key="9">
    <source>
        <dbReference type="PROSITE" id="PS51278"/>
    </source>
</evidence>
<dbReference type="KEGG" id="dsf:UWK_01351"/>
<dbReference type="HOGENOM" id="CLU_014658_3_3_7"/>
<proteinExistence type="inferred from homology"/>
<comment type="pathway">
    <text evidence="1">Amino-acid biosynthesis; L-asparagine biosynthesis; L-asparagine from L-aspartate (L-Gln route): step 1/1.</text>
</comment>
<dbReference type="CDD" id="cd00712">
    <property type="entry name" value="AsnB"/>
    <property type="match status" value="1"/>
</dbReference>
<dbReference type="PIRSF" id="PIRSF001589">
    <property type="entry name" value="Asn_synthetase_glu-h"/>
    <property type="match status" value="1"/>
</dbReference>
<dbReference type="GO" id="GO:0006529">
    <property type="term" value="P:asparagine biosynthetic process"/>
    <property type="evidence" value="ECO:0007669"/>
    <property type="project" value="InterPro"/>
</dbReference>
<evidence type="ECO:0000256" key="7">
    <source>
        <dbReference type="ARBA" id="ARBA00048741"/>
    </source>
</evidence>
<dbReference type="OrthoDB" id="9763290at2"/>
<dbReference type="GO" id="GO:0005524">
    <property type="term" value="F:ATP binding"/>
    <property type="evidence" value="ECO:0007669"/>
    <property type="project" value="UniProtKB-KW"/>
</dbReference>
<dbReference type="Pfam" id="PF00733">
    <property type="entry name" value="Asn_synthase"/>
    <property type="match status" value="1"/>
</dbReference>
<feature type="domain" description="Glutamine amidotransferase type-2" evidence="9">
    <location>
        <begin position="2"/>
        <end position="216"/>
    </location>
</feature>
<dbReference type="InterPro" id="IPR017932">
    <property type="entry name" value="GATase_2_dom"/>
</dbReference>
<organism evidence="10 11">
    <name type="scientific">Desulfocapsa sulfexigens (strain DSM 10523 / SB164P1)</name>
    <dbReference type="NCBI Taxonomy" id="1167006"/>
    <lineage>
        <taxon>Bacteria</taxon>
        <taxon>Pseudomonadati</taxon>
        <taxon>Thermodesulfobacteriota</taxon>
        <taxon>Desulfobulbia</taxon>
        <taxon>Desulfobulbales</taxon>
        <taxon>Desulfocapsaceae</taxon>
        <taxon>Desulfocapsa</taxon>
    </lineage>
</organism>
<evidence type="ECO:0000256" key="8">
    <source>
        <dbReference type="PIRSR" id="PIRSR001589-2"/>
    </source>
</evidence>
<dbReference type="GO" id="GO:0004066">
    <property type="term" value="F:asparagine synthase (glutamine-hydrolyzing) activity"/>
    <property type="evidence" value="ECO:0007669"/>
    <property type="project" value="UniProtKB-EC"/>
</dbReference>
<keyword evidence="4 8" id="KW-0547">Nucleotide-binding</keyword>
<dbReference type="Gene3D" id="3.40.50.620">
    <property type="entry name" value="HUPs"/>
    <property type="match status" value="1"/>
</dbReference>
<dbReference type="InterPro" id="IPR014729">
    <property type="entry name" value="Rossmann-like_a/b/a_fold"/>
</dbReference>
<dbReference type="InterPro" id="IPR029055">
    <property type="entry name" value="Ntn_hydrolases_N"/>
</dbReference>
<feature type="binding site" evidence="8">
    <location>
        <position position="100"/>
    </location>
    <ligand>
        <name>L-glutamine</name>
        <dbReference type="ChEBI" id="CHEBI:58359"/>
    </ligand>
</feature>
<dbReference type="InterPro" id="IPR051786">
    <property type="entry name" value="ASN_synthetase/amidase"/>
</dbReference>
<evidence type="ECO:0000256" key="1">
    <source>
        <dbReference type="ARBA" id="ARBA00005187"/>
    </source>
</evidence>
<evidence type="ECO:0000256" key="4">
    <source>
        <dbReference type="ARBA" id="ARBA00022741"/>
    </source>
</evidence>
<sequence length="612" mass="69680">MSGFVAIINTNGAPVDCEILKWLTDALHFRGTDRQKVWSEGHVGFGHALYGTTFESHYEFQPSSLDGEFWITGTARIDARSDLLNKLGLQSELRLDQIPDSDLILYAYRAWGERCLDYLLGDFSFVIWDKGRKKVFCARDQFGMRQLYYSQIRESLIISNSLYCIQQHPAVSKTLDEGAMAGFLLFGDHTWLDKELTVYADVKSLLPAHSLVLSSDGFMVRKKYWDIPANIPLLRYRNENDYREHFREVFKKAVCDRIRTDRVVLAMSGGMDSSSIAAMLCEIQNEDNHPFHISPVTVVYNTVHPCREHYFAGLVARRLGLSIHYIDGDLYPFLGEAINTTRPLEIDQPSLWMDIMRQESLLGRVVLTGAAADNLLSYPASLASLRAAGNPFKIVYDSIQLRKRYGKFPGLGTGLLNKFRNIWPINGSGGSAPYPYPSWIKSEFEEKMCLKDVWAERWASSGRLFELRSRASLLHESLLTMDWCSDDSVMKNEFPPPEKRDPYLDIRMVEFVLSLPAIPWLFNKHVLRCSMKGKLPGEVIERPKTPLGMLQQSLLELPGTQWVDEWKAVPGLKPYIERSKIPRLAGGVQGAVSSYINLRPLMLNRWLGCLSI</sequence>
<dbReference type="SUPFAM" id="SSF56235">
    <property type="entry name" value="N-terminal nucleophile aminohydrolases (Ntn hydrolases)"/>
    <property type="match status" value="1"/>
</dbReference>
<keyword evidence="5 8" id="KW-0067">ATP-binding</keyword>
<evidence type="ECO:0000256" key="2">
    <source>
        <dbReference type="ARBA" id="ARBA00005752"/>
    </source>
</evidence>
<dbReference type="Proteomes" id="UP000011721">
    <property type="component" value="Chromosome"/>
</dbReference>
<dbReference type="RefSeq" id="WP_015403603.1">
    <property type="nucleotide sequence ID" value="NC_020304.1"/>
</dbReference>
<comment type="similarity">
    <text evidence="2">Belongs to the asparagine synthetase family.</text>
</comment>
<keyword evidence="11" id="KW-1185">Reference proteome</keyword>
<evidence type="ECO:0000256" key="5">
    <source>
        <dbReference type="ARBA" id="ARBA00022840"/>
    </source>
</evidence>
<dbReference type="STRING" id="1167006.UWK_01351"/>
<dbReference type="EMBL" id="CP003985">
    <property type="protein sequence ID" value="AGF77912.1"/>
    <property type="molecule type" value="Genomic_DNA"/>
</dbReference>
<evidence type="ECO:0000256" key="6">
    <source>
        <dbReference type="ARBA" id="ARBA00022962"/>
    </source>
</evidence>
<dbReference type="PROSITE" id="PS51278">
    <property type="entry name" value="GATASE_TYPE_2"/>
    <property type="match status" value="1"/>
</dbReference>
<dbReference type="PANTHER" id="PTHR43284:SF1">
    <property type="entry name" value="ASPARAGINE SYNTHETASE"/>
    <property type="match status" value="1"/>
</dbReference>
<dbReference type="PANTHER" id="PTHR43284">
    <property type="entry name" value="ASPARAGINE SYNTHETASE (GLUTAMINE-HYDROLYZING)"/>
    <property type="match status" value="1"/>
</dbReference>
<gene>
    <name evidence="10" type="ordered locus">UWK_01351</name>
</gene>
<evidence type="ECO:0000313" key="11">
    <source>
        <dbReference type="Proteomes" id="UP000011721"/>
    </source>
</evidence>
<accession>M1P8C0</accession>
<dbReference type="eggNOG" id="COG0367">
    <property type="taxonomic scope" value="Bacteria"/>
</dbReference>
<dbReference type="InterPro" id="IPR001962">
    <property type="entry name" value="Asn_synthase"/>
</dbReference>
<dbReference type="Gene3D" id="3.60.20.10">
    <property type="entry name" value="Glutamine Phosphoribosylpyrophosphate, subunit 1, domain 1"/>
    <property type="match status" value="1"/>
</dbReference>
<dbReference type="EC" id="6.3.5.4" evidence="3"/>
<dbReference type="Pfam" id="PF13537">
    <property type="entry name" value="GATase_7"/>
    <property type="match status" value="1"/>
</dbReference>
<evidence type="ECO:0000256" key="3">
    <source>
        <dbReference type="ARBA" id="ARBA00012737"/>
    </source>
</evidence>
<keyword evidence="6" id="KW-0315">Glutamine amidotransferase</keyword>
<reference evidence="11" key="1">
    <citation type="journal article" date="2013" name="Stand. Genomic Sci.">
        <title>Complete genome sequence of Desulfocapsa sulfexigens, a marine deltaproteobacterium specialized in disproportionating inorganic sulfur compounds.</title>
        <authorList>
            <person name="Finster K.W."/>
            <person name="Kjeldsen K.U."/>
            <person name="Kube M."/>
            <person name="Reinhardt R."/>
            <person name="Mussmann M."/>
            <person name="Amann R."/>
            <person name="Schreiber L."/>
        </authorList>
    </citation>
    <scope>NUCLEOTIDE SEQUENCE [LARGE SCALE GENOMIC DNA]</scope>
    <source>
        <strain evidence="11">DSM 10523 / SB164P1</strain>
    </source>
</reference>
<dbReference type="SUPFAM" id="SSF52402">
    <property type="entry name" value="Adenine nucleotide alpha hydrolases-like"/>
    <property type="match status" value="1"/>
</dbReference>
<protein>
    <recommendedName>
        <fullName evidence="3">asparagine synthase (glutamine-hydrolyzing)</fullName>
        <ecNumber evidence="3">6.3.5.4</ecNumber>
    </recommendedName>
</protein>
<evidence type="ECO:0000313" key="10">
    <source>
        <dbReference type="EMBL" id="AGF77912.1"/>
    </source>
</evidence>
<dbReference type="InterPro" id="IPR033738">
    <property type="entry name" value="AsnB_N"/>
</dbReference>
<name>M1P8C0_DESSD</name>
<dbReference type="AlphaFoldDB" id="M1P8C0"/>